<dbReference type="Pfam" id="PF00382">
    <property type="entry name" value="TFIIB"/>
    <property type="match status" value="2"/>
</dbReference>
<dbReference type="GO" id="GO:0000126">
    <property type="term" value="C:transcription factor TFIIIB complex"/>
    <property type="evidence" value="ECO:0007669"/>
    <property type="project" value="TreeGrafter"/>
</dbReference>
<evidence type="ECO:0000256" key="3">
    <source>
        <dbReference type="ARBA" id="ARBA00022723"/>
    </source>
</evidence>
<gene>
    <name evidence="12" type="ORF">D6C90_09243</name>
</gene>
<dbReference type="PANTHER" id="PTHR11618">
    <property type="entry name" value="TRANSCRIPTION INITIATION FACTOR IIB-RELATED"/>
    <property type="match status" value="1"/>
</dbReference>
<evidence type="ECO:0000256" key="2">
    <source>
        <dbReference type="ARBA" id="ARBA00010857"/>
    </source>
</evidence>
<evidence type="ECO:0000256" key="6">
    <source>
        <dbReference type="ARBA" id="ARBA00023015"/>
    </source>
</evidence>
<dbReference type="GO" id="GO:0005634">
    <property type="term" value="C:nucleus"/>
    <property type="evidence" value="ECO:0007669"/>
    <property type="project" value="UniProtKB-SubCell"/>
</dbReference>
<keyword evidence="5" id="KW-0862">Zinc</keyword>
<feature type="region of interest" description="Disordered" evidence="10">
    <location>
        <begin position="1"/>
        <end position="32"/>
    </location>
</feature>
<organism evidence="12 13">
    <name type="scientific">Aureobasidium pullulans</name>
    <name type="common">Black yeast</name>
    <name type="synonym">Pullularia pullulans</name>
    <dbReference type="NCBI Taxonomy" id="5580"/>
    <lineage>
        <taxon>Eukaryota</taxon>
        <taxon>Fungi</taxon>
        <taxon>Dikarya</taxon>
        <taxon>Ascomycota</taxon>
        <taxon>Pezizomycotina</taxon>
        <taxon>Dothideomycetes</taxon>
        <taxon>Dothideomycetidae</taxon>
        <taxon>Dothideales</taxon>
        <taxon>Saccotheciaceae</taxon>
        <taxon>Aureobasidium</taxon>
    </lineage>
</organism>
<dbReference type="GO" id="GO:0000995">
    <property type="term" value="F:RNA polymerase III general transcription initiation factor activity"/>
    <property type="evidence" value="ECO:0007669"/>
    <property type="project" value="TreeGrafter"/>
</dbReference>
<evidence type="ECO:0000313" key="12">
    <source>
        <dbReference type="EMBL" id="THZ24479.1"/>
    </source>
</evidence>
<evidence type="ECO:0000259" key="11">
    <source>
        <dbReference type="SMART" id="SM00385"/>
    </source>
</evidence>
<sequence>MPGIAPPRRPQRLSGLGGKTPGSFKPIPRPAKRSECGCDAPSFEVIDGAKICLNCGTQVSEQNIVAEVTFGESSTGAATVEGGIVNENSRHAKTLGAAAARRLGASMQSREDSENNGRESLRLFTARLPIAPDISDKAMGIWKLASNDNFTQGRRADEVAGACLYIACRHNPENTILLMDIAEVISVNVFSLGDTYKGLLAKLFVDLKETTKMIEIEPLILKYASKLEFGEKTRQVAEDAVKIIRRMKRDWIVTGRHPAGLCGACLILAARMNNFRRTVREVVFVVKVADLTIAKRLEEFKRTRAAHLKINEFREKGVRIREQADPPAILDAELRKQNFLRKQLKRKAYEMSRDSSRQSSAALEPASYLQAQTVQLAKRTKTSSSRSNVVVQAATQQHHRRDADGFAIPDMPLDPALRRSASVVSDTAANAASLSTPDAMEIIKVKSGRKKKEKVAPPPLTDADFMAEEELEGEIQNILSERECISSKEQAEKEKIEDRAKTLAEQQRAAIVQQNAQRLEAMGRTHTLVSDSEIIGEDEFADDPEVANALLSEEQVRVKEMIWVAHNEDWLRAQQAKQLKKALEEAEGKEKKTTKRKKRGKMGDGTVLTDAGTPVESPADASLRMLEKRAPKGFSQRVNYAALGKIYGDRRHGESRASSEVSTPAPESVRAVSPSTASDSPEIEQNPLPTPAATQLAAHPENPQQPLPESSEQPTTAGGAEEPDEEDEEEEEDEDDYWPQEETQPPSPTYEEEEDFAVATEDINGDFGMDDDDYGGGNDGYGDGDGNGDTEAAGVDGAE</sequence>
<feature type="compositionally biased region" description="Low complexity" evidence="10">
    <location>
        <begin position="691"/>
        <end position="714"/>
    </location>
</feature>
<dbReference type="PANTHER" id="PTHR11618:SF4">
    <property type="entry name" value="TRANSCRIPTION FACTOR IIIB 90 KDA SUBUNIT"/>
    <property type="match status" value="1"/>
</dbReference>
<feature type="compositionally biased region" description="Gly residues" evidence="10">
    <location>
        <begin position="775"/>
        <end position="787"/>
    </location>
</feature>
<dbReference type="AlphaFoldDB" id="A0A4S9THX5"/>
<protein>
    <recommendedName>
        <fullName evidence="11">Cyclin-like domain-containing protein</fullName>
    </recommendedName>
</protein>
<feature type="domain" description="Cyclin-like" evidence="11">
    <location>
        <begin position="218"/>
        <end position="302"/>
    </location>
</feature>
<proteinExistence type="inferred from homology"/>
<dbReference type="Gene3D" id="1.10.472.10">
    <property type="entry name" value="Cyclin-like"/>
    <property type="match status" value="2"/>
</dbReference>
<feature type="region of interest" description="Disordered" evidence="10">
    <location>
        <begin position="581"/>
        <end position="638"/>
    </location>
</feature>
<accession>A0A4S9THX5</accession>
<feature type="domain" description="Cyclin-like" evidence="11">
    <location>
        <begin position="119"/>
        <end position="201"/>
    </location>
</feature>
<dbReference type="GO" id="GO:0070897">
    <property type="term" value="P:transcription preinitiation complex assembly"/>
    <property type="evidence" value="ECO:0007669"/>
    <property type="project" value="InterPro"/>
</dbReference>
<dbReference type="SMART" id="SM00385">
    <property type="entry name" value="CYCLIN"/>
    <property type="match status" value="2"/>
</dbReference>
<evidence type="ECO:0000256" key="8">
    <source>
        <dbReference type="ARBA" id="ARBA00023163"/>
    </source>
</evidence>
<feature type="region of interest" description="Disordered" evidence="10">
    <location>
        <begin position="650"/>
        <end position="799"/>
    </location>
</feature>
<dbReference type="InterPro" id="IPR013150">
    <property type="entry name" value="TFIIB_cyclin"/>
</dbReference>
<evidence type="ECO:0000256" key="1">
    <source>
        <dbReference type="ARBA" id="ARBA00004123"/>
    </source>
</evidence>
<comment type="caution">
    <text evidence="12">The sequence shown here is derived from an EMBL/GenBank/DDBJ whole genome shotgun (WGS) entry which is preliminary data.</text>
</comment>
<comment type="similarity">
    <text evidence="2">Belongs to the TFIIB family.</text>
</comment>
<feature type="compositionally biased region" description="Basic and acidic residues" evidence="10">
    <location>
        <begin position="581"/>
        <end position="591"/>
    </location>
</feature>
<dbReference type="InterPro" id="IPR036915">
    <property type="entry name" value="Cyclin-like_sf"/>
</dbReference>
<dbReference type="SUPFAM" id="SSF47954">
    <property type="entry name" value="Cyclin-like"/>
    <property type="match status" value="2"/>
</dbReference>
<dbReference type="FunFam" id="1.10.472.10:FF:000002">
    <property type="entry name" value="Transcription factor IIIB 90 kDa subunit"/>
    <property type="match status" value="1"/>
</dbReference>
<comment type="subcellular location">
    <subcellularLocation>
        <location evidence="1">Nucleus</location>
    </subcellularLocation>
</comment>
<evidence type="ECO:0000256" key="5">
    <source>
        <dbReference type="ARBA" id="ARBA00022833"/>
    </source>
</evidence>
<evidence type="ECO:0000256" key="9">
    <source>
        <dbReference type="ARBA" id="ARBA00023242"/>
    </source>
</evidence>
<name>A0A4S9THX5_AURPU</name>
<evidence type="ECO:0000256" key="7">
    <source>
        <dbReference type="ARBA" id="ARBA00023159"/>
    </source>
</evidence>
<dbReference type="GO" id="GO:0008270">
    <property type="term" value="F:zinc ion binding"/>
    <property type="evidence" value="ECO:0007669"/>
    <property type="project" value="UniProtKB-KW"/>
</dbReference>
<feature type="compositionally biased region" description="Acidic residues" evidence="10">
    <location>
        <begin position="721"/>
        <end position="739"/>
    </location>
</feature>
<dbReference type="Pfam" id="PF07741">
    <property type="entry name" value="BRF1"/>
    <property type="match status" value="1"/>
</dbReference>
<dbReference type="InterPro" id="IPR013763">
    <property type="entry name" value="Cyclin-like_dom"/>
</dbReference>
<reference evidence="12 13" key="1">
    <citation type="submission" date="2018-10" db="EMBL/GenBank/DDBJ databases">
        <title>Fifty Aureobasidium pullulans genomes reveal a recombining polyextremotolerant generalist.</title>
        <authorList>
            <person name="Gostincar C."/>
            <person name="Turk M."/>
            <person name="Zajc J."/>
            <person name="Gunde-Cimerman N."/>
        </authorList>
    </citation>
    <scope>NUCLEOTIDE SEQUENCE [LARGE SCALE GENOMIC DNA]</scope>
    <source>
        <strain evidence="12 13">EXF-3844</strain>
    </source>
</reference>
<evidence type="ECO:0000256" key="10">
    <source>
        <dbReference type="SAM" id="MobiDB-lite"/>
    </source>
</evidence>
<keyword evidence="7" id="KW-0010">Activator</keyword>
<dbReference type="Proteomes" id="UP000310121">
    <property type="component" value="Unassembled WGS sequence"/>
</dbReference>
<keyword evidence="9" id="KW-0539">Nucleus</keyword>
<dbReference type="Gene3D" id="1.20.5.650">
    <property type="entry name" value="Single helix bin"/>
    <property type="match status" value="1"/>
</dbReference>
<keyword evidence="4" id="KW-0863">Zinc-finger</keyword>
<dbReference type="GO" id="GO:0017025">
    <property type="term" value="F:TBP-class protein binding"/>
    <property type="evidence" value="ECO:0007669"/>
    <property type="project" value="InterPro"/>
</dbReference>
<evidence type="ECO:0000313" key="13">
    <source>
        <dbReference type="Proteomes" id="UP000310121"/>
    </source>
</evidence>
<dbReference type="GO" id="GO:0097550">
    <property type="term" value="C:transcription preinitiation complex"/>
    <property type="evidence" value="ECO:0007669"/>
    <property type="project" value="TreeGrafter"/>
</dbReference>
<keyword evidence="3" id="KW-0479">Metal-binding</keyword>
<dbReference type="CDD" id="cd20554">
    <property type="entry name" value="CYCLIN_TFIIIB90_rpt2"/>
    <property type="match status" value="1"/>
</dbReference>
<keyword evidence="8" id="KW-0804">Transcription</keyword>
<dbReference type="EMBL" id="QZBN01001441">
    <property type="protein sequence ID" value="THZ24479.1"/>
    <property type="molecule type" value="Genomic_DNA"/>
</dbReference>
<keyword evidence="6" id="KW-0805">Transcription regulation</keyword>
<dbReference type="InterPro" id="IPR000812">
    <property type="entry name" value="TFIIB"/>
</dbReference>
<dbReference type="InterPro" id="IPR011665">
    <property type="entry name" value="BRF1_TBP-bd_dom"/>
</dbReference>
<dbReference type="GO" id="GO:0001006">
    <property type="term" value="F:RNA polymerase III type 3 promoter sequence-specific DNA binding"/>
    <property type="evidence" value="ECO:0007669"/>
    <property type="project" value="TreeGrafter"/>
</dbReference>
<evidence type="ECO:0000256" key="4">
    <source>
        <dbReference type="ARBA" id="ARBA00022771"/>
    </source>
</evidence>